<sequence>MAPPTLHNVSWCCHFAGLPSTFGVWRLVQLRLQTPPPPERQGQLPSLLIYAYITSFTIHGEAHRFTQEVQRHMIANFSVLELHLNPNGHVFGALVFRLLGMSQAHTAMQRLKVILKRSAGKEECPLDCICEPLDWRSQTISLNALQVVEINHFQGEDCEIDFLNLVLKSAPVLKRIIVRLSHEVSSRDDDDDDGYKRIYNIVAAYSSVVCYVYLSSGLMHGSQNCPST</sequence>
<proteinExistence type="predicted"/>
<organism evidence="1 2">
    <name type="scientific">Avena sativa</name>
    <name type="common">Oat</name>
    <dbReference type="NCBI Taxonomy" id="4498"/>
    <lineage>
        <taxon>Eukaryota</taxon>
        <taxon>Viridiplantae</taxon>
        <taxon>Streptophyta</taxon>
        <taxon>Embryophyta</taxon>
        <taxon>Tracheophyta</taxon>
        <taxon>Spermatophyta</taxon>
        <taxon>Magnoliopsida</taxon>
        <taxon>Liliopsida</taxon>
        <taxon>Poales</taxon>
        <taxon>Poaceae</taxon>
        <taxon>BOP clade</taxon>
        <taxon>Pooideae</taxon>
        <taxon>Poodae</taxon>
        <taxon>Poeae</taxon>
        <taxon>Poeae Chloroplast Group 1 (Aveneae type)</taxon>
        <taxon>Aveninae</taxon>
        <taxon>Avena</taxon>
    </lineage>
</organism>
<accession>A0ACD6ACF1</accession>
<dbReference type="EnsemblPlants" id="AVESA.00010b.r2.7DG1332800.1">
    <property type="protein sequence ID" value="AVESA.00010b.r2.7DG1332800.1.CDS"/>
    <property type="gene ID" value="AVESA.00010b.r2.7DG1332800"/>
</dbReference>
<protein>
    <submittedName>
        <fullName evidence="1">Uncharacterized protein</fullName>
    </submittedName>
</protein>
<dbReference type="Proteomes" id="UP001732700">
    <property type="component" value="Chromosome 7D"/>
</dbReference>
<evidence type="ECO:0000313" key="1">
    <source>
        <dbReference type="EnsemblPlants" id="AVESA.00010b.r2.7DG1332800.1.CDS"/>
    </source>
</evidence>
<name>A0ACD6ACF1_AVESA</name>
<keyword evidence="2" id="KW-1185">Reference proteome</keyword>
<reference evidence="1" key="2">
    <citation type="submission" date="2025-09" db="UniProtKB">
        <authorList>
            <consortium name="EnsemblPlants"/>
        </authorList>
    </citation>
    <scope>IDENTIFICATION</scope>
</reference>
<reference evidence="1" key="1">
    <citation type="submission" date="2021-05" db="EMBL/GenBank/DDBJ databases">
        <authorList>
            <person name="Scholz U."/>
            <person name="Mascher M."/>
            <person name="Fiebig A."/>
        </authorList>
    </citation>
    <scope>NUCLEOTIDE SEQUENCE [LARGE SCALE GENOMIC DNA]</scope>
</reference>
<evidence type="ECO:0000313" key="2">
    <source>
        <dbReference type="Proteomes" id="UP001732700"/>
    </source>
</evidence>